<proteinExistence type="inferred from homology"/>
<dbReference type="Gene3D" id="3.40.50.1390">
    <property type="entry name" value="Resolvase, N-terminal catalytic domain"/>
    <property type="match status" value="1"/>
</dbReference>
<feature type="active site" description="O-(5'-phospho-DNA)-serine intermediate" evidence="6">
    <location>
        <position position="9"/>
    </location>
</feature>
<dbReference type="InterPro" id="IPR009057">
    <property type="entry name" value="Homeodomain-like_sf"/>
</dbReference>
<dbReference type="PANTHER" id="PTHR30461:SF2">
    <property type="entry name" value="SERINE RECOMBINASE PINE-RELATED"/>
    <property type="match status" value="1"/>
</dbReference>
<evidence type="ECO:0000256" key="2">
    <source>
        <dbReference type="ARBA" id="ARBA00022908"/>
    </source>
</evidence>
<accession>A0A2R4K2N6</accession>
<evidence type="ECO:0000313" key="8">
    <source>
        <dbReference type="EMBL" id="AVV48146.1"/>
    </source>
</evidence>
<dbReference type="Pfam" id="PF00239">
    <property type="entry name" value="Resolvase"/>
    <property type="match status" value="1"/>
</dbReference>
<dbReference type="InterPro" id="IPR006118">
    <property type="entry name" value="Recombinase_CS"/>
</dbReference>
<dbReference type="Gene3D" id="1.10.10.60">
    <property type="entry name" value="Homeodomain-like"/>
    <property type="match status" value="1"/>
</dbReference>
<dbReference type="AlphaFoldDB" id="A0A2R4K2N6"/>
<keyword evidence="5" id="KW-0233">DNA recombination</keyword>
<evidence type="ECO:0000256" key="3">
    <source>
        <dbReference type="ARBA" id="ARBA00023100"/>
    </source>
</evidence>
<dbReference type="GO" id="GO:0003677">
    <property type="term" value="F:DNA binding"/>
    <property type="evidence" value="ECO:0007669"/>
    <property type="project" value="UniProtKB-KW"/>
</dbReference>
<evidence type="ECO:0000256" key="4">
    <source>
        <dbReference type="ARBA" id="ARBA00023125"/>
    </source>
</evidence>
<comment type="similarity">
    <text evidence="1">Belongs to the site-specific recombinase resolvase family.</text>
</comment>
<dbReference type="CDD" id="cd03768">
    <property type="entry name" value="SR_ResInv"/>
    <property type="match status" value="1"/>
</dbReference>
<reference evidence="8" key="1">
    <citation type="journal article" date="2018" name="Sci. Rep.">
        <title>Identification and DNA annotation of a plasmid isolated from Chromobacterium violaceum.</title>
        <authorList>
            <person name="Lima D.C."/>
            <person name="Nyberg L.K."/>
            <person name="Westerlund F."/>
            <person name="Batistuzzo de Medeiros S.R."/>
        </authorList>
    </citation>
    <scope>NUCLEOTIDE SEQUENCE</scope>
    <source>
        <strain evidence="8">ATCC 12472</strain>
        <plasmid evidence="8">pChV1</plasmid>
    </source>
</reference>
<dbReference type="GO" id="GO:0015074">
    <property type="term" value="P:DNA integration"/>
    <property type="evidence" value="ECO:0007669"/>
    <property type="project" value="UniProtKB-KW"/>
</dbReference>
<dbReference type="InterPro" id="IPR036162">
    <property type="entry name" value="Resolvase-like_N_sf"/>
</dbReference>
<dbReference type="PROSITE" id="PS00398">
    <property type="entry name" value="RECOMBINASES_2"/>
    <property type="match status" value="1"/>
</dbReference>
<keyword evidence="8" id="KW-0614">Plasmid</keyword>
<keyword evidence="3" id="KW-0230">DNA invertase</keyword>
<protein>
    <submittedName>
        <fullName evidence="8">DNA invertase</fullName>
    </submittedName>
</protein>
<sequence length="207" mass="22168">MLIGYMRVSKTDGSQATDLQRDALSAAGVAPEQCYEDQASGKREDRPGLAACLKALRAGDTLVVWKLDRLGRDLRHLVNTVHELTARGIGLKVLSGHGAAIDTASAAGKLVFGIFAALAEFERELISERTTAGLAAARARGRHGGRPYKMTAAKLRLAQAAMGQPGTKVAELCAELGITRQTLYRHVSPQGELRPDGEKLLARRASR</sequence>
<dbReference type="GO" id="GO:0000150">
    <property type="term" value="F:DNA strand exchange activity"/>
    <property type="evidence" value="ECO:0007669"/>
    <property type="project" value="UniProtKB-KW"/>
</dbReference>
<organism evidence="8">
    <name type="scientific">Chromobacterium violaceum</name>
    <dbReference type="NCBI Taxonomy" id="536"/>
    <lineage>
        <taxon>Bacteria</taxon>
        <taxon>Pseudomonadati</taxon>
        <taxon>Pseudomonadota</taxon>
        <taxon>Betaproteobacteria</taxon>
        <taxon>Neisseriales</taxon>
        <taxon>Chromobacteriaceae</taxon>
        <taxon>Chromobacterium</taxon>
    </lineage>
</organism>
<dbReference type="FunFam" id="3.40.50.1390:FF:000001">
    <property type="entry name" value="DNA recombinase"/>
    <property type="match status" value="1"/>
</dbReference>
<dbReference type="SUPFAM" id="SSF53041">
    <property type="entry name" value="Resolvase-like"/>
    <property type="match status" value="1"/>
</dbReference>
<dbReference type="PANTHER" id="PTHR30461">
    <property type="entry name" value="DNA-INVERTASE FROM LAMBDOID PROPHAGE"/>
    <property type="match status" value="1"/>
</dbReference>
<evidence type="ECO:0000259" key="7">
    <source>
        <dbReference type="PROSITE" id="PS51736"/>
    </source>
</evidence>
<evidence type="ECO:0000256" key="1">
    <source>
        <dbReference type="ARBA" id="ARBA00009913"/>
    </source>
</evidence>
<dbReference type="RefSeq" id="WP_043616550.1">
    <property type="nucleotide sequence ID" value="NZ_JWPW01000020.1"/>
</dbReference>
<dbReference type="SMART" id="SM00857">
    <property type="entry name" value="Resolvase"/>
    <property type="match status" value="1"/>
</dbReference>
<dbReference type="SUPFAM" id="SSF46689">
    <property type="entry name" value="Homeodomain-like"/>
    <property type="match status" value="1"/>
</dbReference>
<dbReference type="PROSITE" id="PS51736">
    <property type="entry name" value="RECOMBINASES_3"/>
    <property type="match status" value="1"/>
</dbReference>
<dbReference type="InterPro" id="IPR006119">
    <property type="entry name" value="Resolv_N"/>
</dbReference>
<dbReference type="InterPro" id="IPR050639">
    <property type="entry name" value="SSR_resolvase"/>
</dbReference>
<keyword evidence="4" id="KW-0238">DNA-binding</keyword>
<feature type="domain" description="Resolvase/invertase-type recombinase catalytic" evidence="7">
    <location>
        <begin position="1"/>
        <end position="141"/>
    </location>
</feature>
<name>A0A2R4K2N6_CHRVL</name>
<geneLocation type="plasmid" evidence="8">
    <name>pChV1</name>
</geneLocation>
<keyword evidence="2" id="KW-0229">DNA integration</keyword>
<evidence type="ECO:0000256" key="6">
    <source>
        <dbReference type="PIRSR" id="PIRSR606118-50"/>
    </source>
</evidence>
<dbReference type="EMBL" id="MG651603">
    <property type="protein sequence ID" value="AVV48146.1"/>
    <property type="molecule type" value="Genomic_DNA"/>
</dbReference>
<evidence type="ECO:0000256" key="5">
    <source>
        <dbReference type="ARBA" id="ARBA00023172"/>
    </source>
</evidence>